<dbReference type="Pfam" id="PF00342">
    <property type="entry name" value="PGI"/>
    <property type="match status" value="1"/>
</dbReference>
<dbReference type="InterPro" id="IPR004732">
    <property type="entry name" value="Transaldolase_2"/>
</dbReference>
<evidence type="ECO:0000256" key="9">
    <source>
        <dbReference type="ARBA" id="ARBA00023270"/>
    </source>
</evidence>
<dbReference type="NCBIfam" id="TIGR00876">
    <property type="entry name" value="tal_mycobact"/>
    <property type="match status" value="1"/>
</dbReference>
<dbReference type="InterPro" id="IPR046348">
    <property type="entry name" value="SIS_dom_sf"/>
</dbReference>
<gene>
    <name evidence="11" type="primary">tal</name>
    <name evidence="13" type="ORF">GCM10008942_05880</name>
</gene>
<evidence type="ECO:0000313" key="13">
    <source>
        <dbReference type="EMBL" id="GAA0560220.1"/>
    </source>
</evidence>
<dbReference type="PRINTS" id="PR00662">
    <property type="entry name" value="G6PISOMERASE"/>
</dbReference>
<dbReference type="Gene3D" id="3.40.50.10490">
    <property type="entry name" value="Glucose-6-phosphate isomerase like protein, domain 1"/>
    <property type="match status" value="3"/>
</dbReference>
<dbReference type="InterPro" id="IPR001672">
    <property type="entry name" value="G6P_Isomerase"/>
</dbReference>
<evidence type="ECO:0000256" key="11">
    <source>
        <dbReference type="HAMAP-Rule" id="MF_00493"/>
    </source>
</evidence>
<dbReference type="Pfam" id="PF00923">
    <property type="entry name" value="TAL_FSA"/>
    <property type="match status" value="1"/>
</dbReference>
<dbReference type="CDD" id="cd05015">
    <property type="entry name" value="SIS_PGI_1"/>
    <property type="match status" value="1"/>
</dbReference>
<dbReference type="NCBIfam" id="NF007080">
    <property type="entry name" value="PRK09533.1"/>
    <property type="match status" value="1"/>
</dbReference>
<protein>
    <recommendedName>
        <fullName evidence="5 11">Transaldolase</fullName>
        <ecNumber evidence="5 11">2.2.1.2</ecNumber>
    </recommendedName>
</protein>
<organism evidence="13 14">
    <name type="scientific">Rhizomicrobium electricum</name>
    <dbReference type="NCBI Taxonomy" id="480070"/>
    <lineage>
        <taxon>Bacteria</taxon>
        <taxon>Pseudomonadati</taxon>
        <taxon>Pseudomonadota</taxon>
        <taxon>Alphaproteobacteria</taxon>
        <taxon>Micropepsales</taxon>
        <taxon>Micropepsaceae</taxon>
        <taxon>Rhizomicrobium</taxon>
    </lineage>
</organism>
<dbReference type="Proteomes" id="UP001499951">
    <property type="component" value="Unassembled WGS sequence"/>
</dbReference>
<dbReference type="PANTHER" id="PTHR10683">
    <property type="entry name" value="TRANSALDOLASE"/>
    <property type="match status" value="1"/>
</dbReference>
<feature type="active site" description="Schiff-base intermediate with substrate" evidence="11">
    <location>
        <position position="160"/>
    </location>
</feature>
<dbReference type="PROSITE" id="PS01054">
    <property type="entry name" value="TRANSALDOLASE_1"/>
    <property type="match status" value="1"/>
</dbReference>
<keyword evidence="12 13" id="KW-0413">Isomerase</keyword>
<sequence length="955" mass="101575">MAGQTAGLIPVPFLALSEQMMNPLKELGKYGQAPWLDNLGRGLVRSGELAKLVNEEGIKGVTSNPAIFEKSMGHSDEYNEEIRSLLDAGVVEIGEVFNNLAFTDIRSACDVLKTVYDETKGGDGFVSMECNPYLANDTEATLTEARHLWKTIDRKNVMIKVPATDAGIPAIRTLLSEGINVNVTLLFATEYYRKVAEAYIAGLEGLPKDYDLSTVSSVASFFISRIDSKIDGALDKLIANGGDKAKLEALKGKVAIANAKLAYRDYEKIFSGPRWEKLAKRGARPQRLLWASTGTKNKAYPDTLYVDTLVGDNTVNTMPPATVAAERDHGKPTANAIKEDLKGAEKILRDLAAAGINLDEITDTLLVEGVDLFAVAADQLYGAIAGKCDELTGKKLRMTWSLGVDKEAVDGWVKTWTKKGYIRSLWAQDKTIWTNSDEDKWLGWLDAPTTAKANLAQLEAFSAKVKAEGWTDVVLLGMGGSSLGAEVLREVLAKNGTPKFHILDSTSPDEVGTLNAKLDPAKTLFIVASKSGSTLEPNLFKDFFYDRVVSTVGKDKAGSHFVAITDPGSSLEKDAKAEGFAAIFEGKKNIGGRYSVLSNFGLVPAAAMGIDLKAFVHNALAAEAACGPLSPPPTNPGAQLGIALGTLARAGKNKLTIFASKSLESFGAWAEQLIAESTGKHGKGIIPVDGEPAGSAASYGQDRTFVVLKLKGEEARDALVTALKPLGHPVIEIEVDEPMQLARLYYVFEIATAVAGAALQINPFDQPDVEAAKVKARALMEAGGAKDTDKPVFQGGGVSVYADAANAKTLAGAKSLEDVLKAHFKRVGRNDYVALVAFIERNAEHAAELDAMRAALRDATGAAVCLGFGPRFLHSTGQAYKGGPATGVFLQVTAAPVHDVAVPGRGYSFGAVVAAQAAGDLGVLVERGRRAVRVHLDNVDQGLATLRGAIEAAVK</sequence>
<dbReference type="NCBIfam" id="NF002881">
    <property type="entry name" value="PRK03343.1"/>
    <property type="match status" value="1"/>
</dbReference>
<keyword evidence="12" id="KW-0312">Gluconeogenesis</keyword>
<keyword evidence="8 11" id="KW-0570">Pentose shunt</keyword>
<evidence type="ECO:0000256" key="3">
    <source>
        <dbReference type="ARBA" id="ARBA00004857"/>
    </source>
</evidence>
<dbReference type="PROSITE" id="PS51463">
    <property type="entry name" value="P_GLUCOSE_ISOMERASE_3"/>
    <property type="match status" value="1"/>
</dbReference>
<reference evidence="14" key="1">
    <citation type="journal article" date="2019" name="Int. J. Syst. Evol. Microbiol.">
        <title>The Global Catalogue of Microorganisms (GCM) 10K type strain sequencing project: providing services to taxonomists for standard genome sequencing and annotation.</title>
        <authorList>
            <consortium name="The Broad Institute Genomics Platform"/>
            <consortium name="The Broad Institute Genome Sequencing Center for Infectious Disease"/>
            <person name="Wu L."/>
            <person name="Ma J."/>
        </authorList>
    </citation>
    <scope>NUCLEOTIDE SEQUENCE [LARGE SCALE GENOMIC DNA]</scope>
    <source>
        <strain evidence="14">JCM 15089</strain>
    </source>
</reference>
<evidence type="ECO:0000256" key="7">
    <source>
        <dbReference type="ARBA" id="ARBA00022679"/>
    </source>
</evidence>
<evidence type="ECO:0000256" key="12">
    <source>
        <dbReference type="RuleBase" id="RU000612"/>
    </source>
</evidence>
<keyword evidence="12" id="KW-0324">Glycolysis</keyword>
<keyword evidence="14" id="KW-1185">Reference proteome</keyword>
<dbReference type="PANTHER" id="PTHR10683:SF31">
    <property type="entry name" value="TRANSALDOLASE"/>
    <property type="match status" value="1"/>
</dbReference>
<comment type="similarity">
    <text evidence="12">Belongs to the GPI family.</text>
</comment>
<evidence type="ECO:0000256" key="2">
    <source>
        <dbReference type="ARBA" id="ARBA00004496"/>
    </source>
</evidence>
<comment type="subcellular location">
    <subcellularLocation>
        <location evidence="2 11">Cytoplasm</location>
    </subcellularLocation>
</comment>
<dbReference type="SUPFAM" id="SSF53697">
    <property type="entry name" value="SIS domain"/>
    <property type="match status" value="1"/>
</dbReference>
<evidence type="ECO:0000256" key="1">
    <source>
        <dbReference type="ARBA" id="ARBA00003518"/>
    </source>
</evidence>
<evidence type="ECO:0000313" key="14">
    <source>
        <dbReference type="Proteomes" id="UP001499951"/>
    </source>
</evidence>
<evidence type="ECO:0000256" key="10">
    <source>
        <dbReference type="ARBA" id="ARBA00048810"/>
    </source>
</evidence>
<comment type="pathway">
    <text evidence="3 11">Carbohydrate degradation; pentose phosphate pathway; D-glyceraldehyde 3-phosphate and beta-D-fructose 6-phosphate from D-ribose 5-phosphate and D-xylulose 5-phosphate (non-oxidative stage): step 2/3.</text>
</comment>
<proteinExistence type="inferred from homology"/>
<evidence type="ECO:0000256" key="5">
    <source>
        <dbReference type="ARBA" id="ARBA00013151"/>
    </source>
</evidence>
<dbReference type="InterPro" id="IPR035476">
    <property type="entry name" value="SIS_PGI_1"/>
</dbReference>
<comment type="function">
    <text evidence="1 11">Transaldolase is important for the balance of metabolites in the pentose-phosphate pathway.</text>
</comment>
<comment type="catalytic activity">
    <reaction evidence="10 11">
        <text>D-sedoheptulose 7-phosphate + D-glyceraldehyde 3-phosphate = D-erythrose 4-phosphate + beta-D-fructose 6-phosphate</text>
        <dbReference type="Rhea" id="RHEA:17053"/>
        <dbReference type="ChEBI" id="CHEBI:16897"/>
        <dbReference type="ChEBI" id="CHEBI:57483"/>
        <dbReference type="ChEBI" id="CHEBI:57634"/>
        <dbReference type="ChEBI" id="CHEBI:59776"/>
        <dbReference type="EC" id="2.2.1.2"/>
    </reaction>
</comment>
<keyword evidence="7 11" id="KW-0808">Transferase</keyword>
<comment type="similarity">
    <text evidence="4 11">Belongs to the transaldolase family. Type 2 subfamily.</text>
</comment>
<dbReference type="InterPro" id="IPR013785">
    <property type="entry name" value="Aldolase_TIM"/>
</dbReference>
<comment type="caution">
    <text evidence="13">The sequence shown here is derived from an EMBL/GenBank/DDBJ whole genome shotgun (WGS) entry which is preliminary data.</text>
</comment>
<evidence type="ECO:0000256" key="8">
    <source>
        <dbReference type="ARBA" id="ARBA00023126"/>
    </source>
</evidence>
<comment type="pathway">
    <text evidence="12">Carbohydrate degradation; glycolysis; D-glyceraldehyde 3-phosphate and glycerone phosphate from D-glucose: step 2/4.</text>
</comment>
<dbReference type="EC" id="2.2.1.2" evidence="5 11"/>
<dbReference type="EMBL" id="BAAADD010000001">
    <property type="protein sequence ID" value="GAA0560220.1"/>
    <property type="molecule type" value="Genomic_DNA"/>
</dbReference>
<keyword evidence="9 11" id="KW-0704">Schiff base</keyword>
<evidence type="ECO:0000256" key="6">
    <source>
        <dbReference type="ARBA" id="ARBA00022490"/>
    </source>
</evidence>
<name>A0ABP3P4N9_9PROT</name>
<dbReference type="Gene3D" id="3.20.20.70">
    <property type="entry name" value="Aldolase class I"/>
    <property type="match status" value="1"/>
</dbReference>
<dbReference type="PROSITE" id="PS00958">
    <property type="entry name" value="TRANSALDOLASE_2"/>
    <property type="match status" value="1"/>
</dbReference>
<dbReference type="GO" id="GO:0016853">
    <property type="term" value="F:isomerase activity"/>
    <property type="evidence" value="ECO:0007669"/>
    <property type="project" value="UniProtKB-KW"/>
</dbReference>
<dbReference type="CDD" id="cd00955">
    <property type="entry name" value="Transaldolase_like"/>
    <property type="match status" value="1"/>
</dbReference>
<dbReference type="SUPFAM" id="SSF51569">
    <property type="entry name" value="Aldolase"/>
    <property type="match status" value="1"/>
</dbReference>
<keyword evidence="6 11" id="KW-0963">Cytoplasm</keyword>
<dbReference type="InterPro" id="IPR018225">
    <property type="entry name" value="Transaldolase_AS"/>
</dbReference>
<accession>A0ABP3P4N9</accession>
<dbReference type="HAMAP" id="MF_00493">
    <property type="entry name" value="Transaldolase_2"/>
    <property type="match status" value="1"/>
</dbReference>
<evidence type="ECO:0000256" key="4">
    <source>
        <dbReference type="ARBA" id="ARBA00008426"/>
    </source>
</evidence>
<comment type="catalytic activity">
    <reaction evidence="12">
        <text>alpha-D-glucose 6-phosphate = beta-D-fructose 6-phosphate</text>
        <dbReference type="Rhea" id="RHEA:11816"/>
        <dbReference type="ChEBI" id="CHEBI:57634"/>
        <dbReference type="ChEBI" id="CHEBI:58225"/>
        <dbReference type="EC" id="5.3.1.9"/>
    </reaction>
</comment>
<dbReference type="InterPro" id="IPR001585">
    <property type="entry name" value="TAL/FSA"/>
</dbReference>